<reference evidence="2" key="1">
    <citation type="journal article" date="2014" name="Front. Microbiol.">
        <title>High frequency of phylogenetically diverse reductive dehalogenase-homologous genes in deep subseafloor sedimentary metagenomes.</title>
        <authorList>
            <person name="Kawai M."/>
            <person name="Futagami T."/>
            <person name="Toyoda A."/>
            <person name="Takaki Y."/>
            <person name="Nishi S."/>
            <person name="Hori S."/>
            <person name="Arai W."/>
            <person name="Tsubouchi T."/>
            <person name="Morono Y."/>
            <person name="Uchiyama I."/>
            <person name="Ito T."/>
            <person name="Fujiyama A."/>
            <person name="Inagaki F."/>
            <person name="Takami H."/>
        </authorList>
    </citation>
    <scope>NUCLEOTIDE SEQUENCE</scope>
    <source>
        <strain evidence="2">Expedition CK06-06</strain>
    </source>
</reference>
<dbReference type="AlphaFoldDB" id="X1BN93"/>
<sequence>MLAMRHRKAITAETRKRYTKATKKEKTIILNQFIAITGYNRCYASQILSIKKEKVLGYITIGGKRIKFVAGKKKKKKREKPRIYTYDVFLKLKRIWTIFDFICGKRLAPFMAEAVKKLEKHKEIDLTPTVRKKLTKISASTIDRLLKPEKDKFKIGKGRKGTKPGSLLKKAIPIRTFADWNDARPGFVEIDLVGHDGGKSSGDYIQSLNFVDIATCWDITAACKNKAQKHVFEATEKASARFPFKILGIDSDNGSEFINAHMLRYCIENKITFTRSRAHKKNDSCFVEQKN</sequence>
<proteinExistence type="predicted"/>
<dbReference type="GO" id="GO:0015074">
    <property type="term" value="P:DNA integration"/>
    <property type="evidence" value="ECO:0007669"/>
    <property type="project" value="InterPro"/>
</dbReference>
<dbReference type="GO" id="GO:0003676">
    <property type="term" value="F:nucleic acid binding"/>
    <property type="evidence" value="ECO:0007669"/>
    <property type="project" value="InterPro"/>
</dbReference>
<protein>
    <recommendedName>
        <fullName evidence="1">Integrase catalytic domain-containing protein</fullName>
    </recommendedName>
</protein>
<accession>X1BN93</accession>
<dbReference type="SUPFAM" id="SSF53098">
    <property type="entry name" value="Ribonuclease H-like"/>
    <property type="match status" value="1"/>
</dbReference>
<dbReference type="Pfam" id="PF00665">
    <property type="entry name" value="rve"/>
    <property type="match status" value="1"/>
</dbReference>
<feature type="non-terminal residue" evidence="2">
    <location>
        <position position="291"/>
    </location>
</feature>
<name>X1BN93_9ZZZZ</name>
<organism evidence="2">
    <name type="scientific">marine sediment metagenome</name>
    <dbReference type="NCBI Taxonomy" id="412755"/>
    <lineage>
        <taxon>unclassified sequences</taxon>
        <taxon>metagenomes</taxon>
        <taxon>ecological metagenomes</taxon>
    </lineage>
</organism>
<dbReference type="InterPro" id="IPR036397">
    <property type="entry name" value="RNaseH_sf"/>
</dbReference>
<dbReference type="InterPro" id="IPR001584">
    <property type="entry name" value="Integrase_cat-core"/>
</dbReference>
<dbReference type="PROSITE" id="PS50994">
    <property type="entry name" value="INTEGRASE"/>
    <property type="match status" value="1"/>
</dbReference>
<evidence type="ECO:0000313" key="2">
    <source>
        <dbReference type="EMBL" id="GAG73591.1"/>
    </source>
</evidence>
<feature type="domain" description="Integrase catalytic" evidence="1">
    <location>
        <begin position="181"/>
        <end position="291"/>
    </location>
</feature>
<gene>
    <name evidence="2" type="ORF">S01H4_02580</name>
</gene>
<dbReference type="InterPro" id="IPR012337">
    <property type="entry name" value="RNaseH-like_sf"/>
</dbReference>
<evidence type="ECO:0000259" key="1">
    <source>
        <dbReference type="PROSITE" id="PS50994"/>
    </source>
</evidence>
<dbReference type="EMBL" id="BART01000573">
    <property type="protein sequence ID" value="GAG73591.1"/>
    <property type="molecule type" value="Genomic_DNA"/>
</dbReference>
<dbReference type="Gene3D" id="3.30.420.10">
    <property type="entry name" value="Ribonuclease H-like superfamily/Ribonuclease H"/>
    <property type="match status" value="1"/>
</dbReference>
<comment type="caution">
    <text evidence="2">The sequence shown here is derived from an EMBL/GenBank/DDBJ whole genome shotgun (WGS) entry which is preliminary data.</text>
</comment>